<gene>
    <name evidence="3" type="ORF">Gferi_22835</name>
</gene>
<evidence type="ECO:0000313" key="4">
    <source>
        <dbReference type="Proteomes" id="UP000095743"/>
    </source>
</evidence>
<dbReference type="Proteomes" id="UP000095743">
    <property type="component" value="Chromosome"/>
</dbReference>
<accession>A0A1D8GMH7</accession>
<dbReference type="STRING" id="1424294.Gferi_22835"/>
<evidence type="ECO:0000259" key="2">
    <source>
        <dbReference type="Pfam" id="PF07331"/>
    </source>
</evidence>
<feature type="transmembrane region" description="Helical" evidence="1">
    <location>
        <begin position="82"/>
        <end position="109"/>
    </location>
</feature>
<evidence type="ECO:0000256" key="1">
    <source>
        <dbReference type="SAM" id="Phobius"/>
    </source>
</evidence>
<feature type="transmembrane region" description="Helical" evidence="1">
    <location>
        <begin position="5"/>
        <end position="23"/>
    </location>
</feature>
<reference evidence="3 4" key="1">
    <citation type="submission" date="2016-09" db="EMBL/GenBank/DDBJ databases">
        <title>Genomic analysis reveals versatility of anaerobic energy metabolism of Geosporobacter ferrireducens IRF9 of phylum Firmicutes.</title>
        <authorList>
            <person name="Kim S.-J."/>
        </authorList>
    </citation>
    <scope>NUCLEOTIDE SEQUENCE [LARGE SCALE GENOMIC DNA]</scope>
    <source>
        <strain evidence="3 4">IRF9</strain>
    </source>
</reference>
<dbReference type="EMBL" id="CP017269">
    <property type="protein sequence ID" value="AOT72123.1"/>
    <property type="molecule type" value="Genomic_DNA"/>
</dbReference>
<dbReference type="KEGG" id="gfe:Gferi_22835"/>
<dbReference type="RefSeq" id="WP_069980438.1">
    <property type="nucleotide sequence ID" value="NZ_CP017269.1"/>
</dbReference>
<keyword evidence="1" id="KW-0472">Membrane</keyword>
<proteinExistence type="predicted"/>
<feature type="domain" description="DUF1468" evidence="2">
    <location>
        <begin position="7"/>
        <end position="144"/>
    </location>
</feature>
<dbReference type="AlphaFoldDB" id="A0A1D8GMH7"/>
<feature type="transmembrane region" description="Helical" evidence="1">
    <location>
        <begin position="129"/>
        <end position="149"/>
    </location>
</feature>
<sequence>MKKGNLISACLFIILGIYVTMLSNKFPNPGGDQVTGPDFFPKVLSGILIALSILLFVSTVLNKEDRQVGLLEKSAIKAYITMAALILYLVAINIVGFAIATPVFLFGLIRFYGMENYVKIAASSVLATAIIYGVFKVLLAVPLPMGILFG</sequence>
<organism evidence="3 4">
    <name type="scientific">Geosporobacter ferrireducens</name>
    <dbReference type="NCBI Taxonomy" id="1424294"/>
    <lineage>
        <taxon>Bacteria</taxon>
        <taxon>Bacillati</taxon>
        <taxon>Bacillota</taxon>
        <taxon>Clostridia</taxon>
        <taxon>Peptostreptococcales</taxon>
        <taxon>Thermotaleaceae</taxon>
        <taxon>Geosporobacter</taxon>
    </lineage>
</organism>
<keyword evidence="4" id="KW-1185">Reference proteome</keyword>
<name>A0A1D8GMH7_9FIRM</name>
<protein>
    <recommendedName>
        <fullName evidence="2">DUF1468 domain-containing protein</fullName>
    </recommendedName>
</protein>
<evidence type="ECO:0000313" key="3">
    <source>
        <dbReference type="EMBL" id="AOT72123.1"/>
    </source>
</evidence>
<keyword evidence="1" id="KW-1133">Transmembrane helix</keyword>
<dbReference type="Pfam" id="PF07331">
    <property type="entry name" value="TctB"/>
    <property type="match status" value="1"/>
</dbReference>
<keyword evidence="1" id="KW-0812">Transmembrane</keyword>
<feature type="transmembrane region" description="Helical" evidence="1">
    <location>
        <begin position="43"/>
        <end position="61"/>
    </location>
</feature>
<dbReference type="InterPro" id="IPR009936">
    <property type="entry name" value="DUF1468"/>
</dbReference>